<dbReference type="OrthoDB" id="3786046at2759"/>
<dbReference type="EMBL" id="JAPEUY010000002">
    <property type="protein sequence ID" value="KAJ4375792.1"/>
    <property type="molecule type" value="Genomic_DNA"/>
</dbReference>
<evidence type="ECO:0000259" key="3">
    <source>
        <dbReference type="Pfam" id="PF16727"/>
    </source>
</evidence>
<dbReference type="Gene3D" id="6.10.250.1630">
    <property type="match status" value="1"/>
</dbReference>
<dbReference type="Proteomes" id="UP001140560">
    <property type="component" value="Unassembled WGS sequence"/>
</dbReference>
<evidence type="ECO:0000313" key="4">
    <source>
        <dbReference type="EMBL" id="KAJ4375792.1"/>
    </source>
</evidence>
<reference evidence="4" key="1">
    <citation type="submission" date="2022-10" db="EMBL/GenBank/DDBJ databases">
        <title>Tapping the CABI collections for fungal endophytes: first genome assemblies for Collariella, Neodidymelliopsis, Ascochyta clinopodiicola, Didymella pomorum, Didymosphaeria variabile, Neocosmospora piperis and Neocucurbitaria cava.</title>
        <authorList>
            <person name="Hill R."/>
        </authorList>
    </citation>
    <scope>NUCLEOTIDE SEQUENCE</scope>
    <source>
        <strain evidence="4">IMI 356814</strain>
    </source>
</reference>
<gene>
    <name evidence="4" type="primary">REV1_2</name>
    <name evidence="4" type="ORF">N0V83_001069</name>
</gene>
<dbReference type="InterPro" id="IPR025527">
    <property type="entry name" value="HUWE1/Rev1_UBM"/>
</dbReference>
<name>A0A9W8YFI2_9PLEO</name>
<sequence length="278" mass="30369">MLLPQSPRKNRIIGIPAKKSIAPVKRGRGRPPKSAMLAAAAQTTTVSRTGKTLTQANFISLKNPAREARSREGSAGLHVPPNDEGPVAAVAPNAAAGPSHRVAPNEEDLDPDFLSALPAELRKEVLEEHKRKKLQAFRLAVTRKQKAAIPPAQPPRPPQIIKVPRPSRPTFTTQKLSREKDLRAAMKDWVREFADEGPYAEDVEALGKYLRRVVLDERDLGKAVGVVKWVEWVVGEYLEDGVGKEGFARKEWGGAVERIKGGVRGAAGERGLRGLSFN</sequence>
<evidence type="ECO:0000256" key="2">
    <source>
        <dbReference type="SAM" id="MobiDB-lite"/>
    </source>
</evidence>
<feature type="domain" description="DNA repair protein Rev1 C-terminal" evidence="3">
    <location>
        <begin position="181"/>
        <end position="274"/>
    </location>
</feature>
<dbReference type="AlphaFoldDB" id="A0A9W8YFI2"/>
<dbReference type="InterPro" id="IPR038401">
    <property type="entry name" value="Rev1_C_sf"/>
</dbReference>
<keyword evidence="1 4" id="KW-0808">Transferase</keyword>
<protein>
    <submittedName>
        <fullName evidence="4">Deoxycytidyl transferase</fullName>
    </submittedName>
</protein>
<accession>A0A9W8YFI2</accession>
<proteinExistence type="predicted"/>
<evidence type="ECO:0000313" key="5">
    <source>
        <dbReference type="Proteomes" id="UP001140560"/>
    </source>
</evidence>
<feature type="region of interest" description="Disordered" evidence="2">
    <location>
        <begin position="64"/>
        <end position="83"/>
    </location>
</feature>
<dbReference type="InterPro" id="IPR031991">
    <property type="entry name" value="Rev1_C"/>
</dbReference>
<organism evidence="4 5">
    <name type="scientific">Neocucurbitaria cava</name>
    <dbReference type="NCBI Taxonomy" id="798079"/>
    <lineage>
        <taxon>Eukaryota</taxon>
        <taxon>Fungi</taxon>
        <taxon>Dikarya</taxon>
        <taxon>Ascomycota</taxon>
        <taxon>Pezizomycotina</taxon>
        <taxon>Dothideomycetes</taxon>
        <taxon>Pleosporomycetidae</taxon>
        <taxon>Pleosporales</taxon>
        <taxon>Pleosporineae</taxon>
        <taxon>Cucurbitariaceae</taxon>
        <taxon>Neocucurbitaria</taxon>
    </lineage>
</organism>
<keyword evidence="5" id="KW-1185">Reference proteome</keyword>
<dbReference type="GO" id="GO:0016740">
    <property type="term" value="F:transferase activity"/>
    <property type="evidence" value="ECO:0007669"/>
    <property type="project" value="UniProtKB-KW"/>
</dbReference>
<feature type="region of interest" description="Disordered" evidence="2">
    <location>
        <begin position="145"/>
        <end position="171"/>
    </location>
</feature>
<dbReference type="Pfam" id="PF14377">
    <property type="entry name" value="UBM"/>
    <property type="match status" value="1"/>
</dbReference>
<dbReference type="Pfam" id="PF16727">
    <property type="entry name" value="REV1_C"/>
    <property type="match status" value="1"/>
</dbReference>
<dbReference type="Gene3D" id="1.20.58.1280">
    <property type="entry name" value="DNA repair protein Rev1, C-terminal domain"/>
    <property type="match status" value="1"/>
</dbReference>
<comment type="caution">
    <text evidence="4">The sequence shown here is derived from an EMBL/GenBank/DDBJ whole genome shotgun (WGS) entry which is preliminary data.</text>
</comment>
<evidence type="ECO:0000256" key="1">
    <source>
        <dbReference type="ARBA" id="ARBA00022679"/>
    </source>
</evidence>